<name>A0A0R1XA71_9LACO</name>
<dbReference type="InterPro" id="IPR036251">
    <property type="entry name" value="Arg_repress_C_sf"/>
</dbReference>
<evidence type="ECO:0000259" key="9">
    <source>
        <dbReference type="Pfam" id="PF02863"/>
    </source>
</evidence>
<dbReference type="EMBL" id="AZFW01000058">
    <property type="protein sequence ID" value="KRM27006.1"/>
    <property type="molecule type" value="Genomic_DNA"/>
</dbReference>
<evidence type="ECO:0000256" key="7">
    <source>
        <dbReference type="HAMAP-Rule" id="MF_00173"/>
    </source>
</evidence>
<dbReference type="PANTHER" id="PTHR34471">
    <property type="entry name" value="ARGININE REPRESSOR"/>
    <property type="match status" value="1"/>
</dbReference>
<dbReference type="SUPFAM" id="SSF55252">
    <property type="entry name" value="C-terminal domain of arginine repressor"/>
    <property type="match status" value="1"/>
</dbReference>
<evidence type="ECO:0000256" key="2">
    <source>
        <dbReference type="ARBA" id="ARBA00008316"/>
    </source>
</evidence>
<comment type="subcellular location">
    <subcellularLocation>
        <location evidence="1 7">Cytoplasm</location>
    </subcellularLocation>
</comment>
<dbReference type="HAMAP" id="MF_00173">
    <property type="entry name" value="Arg_repressor"/>
    <property type="match status" value="1"/>
</dbReference>
<dbReference type="Pfam" id="PF02863">
    <property type="entry name" value="Arg_repressor_C"/>
    <property type="match status" value="1"/>
</dbReference>
<evidence type="ECO:0000256" key="6">
    <source>
        <dbReference type="ARBA" id="ARBA00023163"/>
    </source>
</evidence>
<dbReference type="PATRIC" id="fig|1122147.4.peg.2874"/>
<keyword evidence="7" id="KW-0055">Arginine biosynthesis</keyword>
<keyword evidence="6 7" id="KW-0804">Transcription</keyword>
<dbReference type="PANTHER" id="PTHR34471:SF1">
    <property type="entry name" value="ARGININE REPRESSOR"/>
    <property type="match status" value="1"/>
</dbReference>
<dbReference type="GO" id="GO:0051259">
    <property type="term" value="P:protein complex oligomerization"/>
    <property type="evidence" value="ECO:0007669"/>
    <property type="project" value="InterPro"/>
</dbReference>
<dbReference type="RefSeq" id="WP_027828655.1">
    <property type="nucleotide sequence ID" value="NZ_AUEH01000025.1"/>
</dbReference>
<evidence type="ECO:0000313" key="10">
    <source>
        <dbReference type="EMBL" id="KRM27006.1"/>
    </source>
</evidence>
<keyword evidence="7" id="KW-0028">Amino-acid biosynthesis</keyword>
<dbReference type="GO" id="GO:1900079">
    <property type="term" value="P:regulation of arginine biosynthetic process"/>
    <property type="evidence" value="ECO:0007669"/>
    <property type="project" value="UniProtKB-UniRule"/>
</dbReference>
<keyword evidence="3 7" id="KW-0963">Cytoplasm</keyword>
<dbReference type="AlphaFoldDB" id="A0A0R1XA71"/>
<reference evidence="10 11" key="1">
    <citation type="journal article" date="2015" name="Genome Announc.">
        <title>Expanding the biotechnology potential of lactobacilli through comparative genomics of 213 strains and associated genera.</title>
        <authorList>
            <person name="Sun Z."/>
            <person name="Harris H.M."/>
            <person name="McCann A."/>
            <person name="Guo C."/>
            <person name="Argimon S."/>
            <person name="Zhang W."/>
            <person name="Yang X."/>
            <person name="Jeffery I.B."/>
            <person name="Cooney J.C."/>
            <person name="Kagawa T.F."/>
            <person name="Liu W."/>
            <person name="Song Y."/>
            <person name="Salvetti E."/>
            <person name="Wrobel A."/>
            <person name="Rasinkangas P."/>
            <person name="Parkhill J."/>
            <person name="Rea M.C."/>
            <person name="O'Sullivan O."/>
            <person name="Ritari J."/>
            <person name="Douillard F.P."/>
            <person name="Paul Ross R."/>
            <person name="Yang R."/>
            <person name="Briner A.E."/>
            <person name="Felis G.E."/>
            <person name="de Vos W.M."/>
            <person name="Barrangou R."/>
            <person name="Klaenhammer T.R."/>
            <person name="Caufield P.W."/>
            <person name="Cui Y."/>
            <person name="Zhang H."/>
            <person name="O'Toole P.W."/>
        </authorList>
    </citation>
    <scope>NUCLEOTIDE SEQUENCE [LARGE SCALE GENOMIC DNA]</scope>
    <source>
        <strain evidence="10 11">DSM 16991</strain>
    </source>
</reference>
<dbReference type="GO" id="GO:0003677">
    <property type="term" value="F:DNA binding"/>
    <property type="evidence" value="ECO:0007669"/>
    <property type="project" value="UniProtKB-KW"/>
</dbReference>
<dbReference type="Gene3D" id="3.30.1360.40">
    <property type="match status" value="1"/>
</dbReference>
<dbReference type="InterPro" id="IPR036388">
    <property type="entry name" value="WH-like_DNA-bd_sf"/>
</dbReference>
<dbReference type="GO" id="GO:0034618">
    <property type="term" value="F:arginine binding"/>
    <property type="evidence" value="ECO:0007669"/>
    <property type="project" value="InterPro"/>
</dbReference>
<keyword evidence="7" id="KW-0678">Repressor</keyword>
<dbReference type="PRINTS" id="PR01467">
    <property type="entry name" value="ARGREPRESSOR"/>
</dbReference>
<keyword evidence="5 7" id="KW-0238">DNA-binding</keyword>
<feature type="domain" description="Arginine repressor DNA-binding" evidence="8">
    <location>
        <begin position="3"/>
        <end position="66"/>
    </location>
</feature>
<evidence type="ECO:0000259" key="8">
    <source>
        <dbReference type="Pfam" id="PF01316"/>
    </source>
</evidence>
<dbReference type="eggNOG" id="COG1438">
    <property type="taxonomic scope" value="Bacteria"/>
</dbReference>
<comment type="pathway">
    <text evidence="7">Amino-acid biosynthesis; L-arginine biosynthesis [regulation].</text>
</comment>
<dbReference type="InterPro" id="IPR020899">
    <property type="entry name" value="Arg_repress_C"/>
</dbReference>
<dbReference type="SUPFAM" id="SSF46785">
    <property type="entry name" value="Winged helix' DNA-binding domain"/>
    <property type="match status" value="1"/>
</dbReference>
<dbReference type="InterPro" id="IPR036390">
    <property type="entry name" value="WH_DNA-bd_sf"/>
</dbReference>
<dbReference type="UniPathway" id="UPA00068"/>
<dbReference type="Proteomes" id="UP000050949">
    <property type="component" value="Unassembled WGS sequence"/>
</dbReference>
<dbReference type="Gene3D" id="1.10.10.10">
    <property type="entry name" value="Winged helix-like DNA-binding domain superfamily/Winged helix DNA-binding domain"/>
    <property type="match status" value="1"/>
</dbReference>
<dbReference type="InterPro" id="IPR020900">
    <property type="entry name" value="Arg_repress_DNA-bd"/>
</dbReference>
<dbReference type="GO" id="GO:0006526">
    <property type="term" value="P:L-arginine biosynthetic process"/>
    <property type="evidence" value="ECO:0007669"/>
    <property type="project" value="UniProtKB-UniPathway"/>
</dbReference>
<dbReference type="InterPro" id="IPR001669">
    <property type="entry name" value="Arg_repress"/>
</dbReference>
<evidence type="ECO:0000256" key="4">
    <source>
        <dbReference type="ARBA" id="ARBA00023015"/>
    </source>
</evidence>
<organism evidence="10 11">
    <name type="scientific">Schleiferilactobacillus harbinensis DSM 16991</name>
    <dbReference type="NCBI Taxonomy" id="1122147"/>
    <lineage>
        <taxon>Bacteria</taxon>
        <taxon>Bacillati</taxon>
        <taxon>Bacillota</taxon>
        <taxon>Bacilli</taxon>
        <taxon>Lactobacillales</taxon>
        <taxon>Lactobacillaceae</taxon>
        <taxon>Schleiferilactobacillus</taxon>
    </lineage>
</organism>
<evidence type="ECO:0000256" key="5">
    <source>
        <dbReference type="ARBA" id="ARBA00023125"/>
    </source>
</evidence>
<evidence type="ECO:0000256" key="3">
    <source>
        <dbReference type="ARBA" id="ARBA00022490"/>
    </source>
</evidence>
<dbReference type="GO" id="GO:0003700">
    <property type="term" value="F:DNA-binding transcription factor activity"/>
    <property type="evidence" value="ECO:0007669"/>
    <property type="project" value="UniProtKB-UniRule"/>
</dbReference>
<dbReference type="OrthoDB" id="9807089at2"/>
<dbReference type="Pfam" id="PF01316">
    <property type="entry name" value="Arg_repressor"/>
    <property type="match status" value="1"/>
</dbReference>
<keyword evidence="4 7" id="KW-0805">Transcription regulation</keyword>
<dbReference type="GO" id="GO:0005737">
    <property type="term" value="C:cytoplasm"/>
    <property type="evidence" value="ECO:0007669"/>
    <property type="project" value="UniProtKB-SubCell"/>
</dbReference>
<evidence type="ECO:0000313" key="11">
    <source>
        <dbReference type="Proteomes" id="UP000050949"/>
    </source>
</evidence>
<comment type="function">
    <text evidence="7">Regulates arginine biosynthesis genes.</text>
</comment>
<protein>
    <recommendedName>
        <fullName evidence="7">Arginine repressor</fullName>
    </recommendedName>
</protein>
<accession>A0A0R1XA71</accession>
<proteinExistence type="inferred from homology"/>
<gene>
    <name evidence="7" type="primary">argR</name>
    <name evidence="10" type="ORF">FC91_GL002788</name>
</gene>
<evidence type="ECO:0000256" key="1">
    <source>
        <dbReference type="ARBA" id="ARBA00004496"/>
    </source>
</evidence>
<comment type="similarity">
    <text evidence="2 7">Belongs to the ArgR family.</text>
</comment>
<comment type="caution">
    <text evidence="10">The sequence shown here is derived from an EMBL/GenBank/DDBJ whole genome shotgun (WGS) entry which is preliminary data.</text>
</comment>
<feature type="domain" description="Arginine repressor C-terminal" evidence="9">
    <location>
        <begin position="86"/>
        <end position="146"/>
    </location>
</feature>
<sequence>MATTERRAVIRRLVSSRPVGTQEELLALLQKRHLATTQATLSRDLTAIGAFKERDEGGRLRYVLPDPLPAVAEQRLQRALRASQSQFDRQDRLLAIHTQPGAAQVVAATLRLLPLREVFIVLGDDAGVLLVCRSERGAQSTLQWLRALRDDRVFSS</sequence>